<evidence type="ECO:0000313" key="2">
    <source>
        <dbReference type="EMBL" id="KAK8782358.1"/>
    </source>
</evidence>
<feature type="non-terminal residue" evidence="2">
    <location>
        <position position="1"/>
    </location>
</feature>
<accession>A0AAQ4F6U4</accession>
<dbReference type="EMBL" id="JARKHS020006737">
    <property type="protein sequence ID" value="KAK8782358.1"/>
    <property type="molecule type" value="Genomic_DNA"/>
</dbReference>
<dbReference type="Pfam" id="PF10441">
    <property type="entry name" value="Urb2"/>
    <property type="match status" value="1"/>
</dbReference>
<evidence type="ECO:0000313" key="3">
    <source>
        <dbReference type="Proteomes" id="UP001321473"/>
    </source>
</evidence>
<proteinExistence type="predicted"/>
<keyword evidence="3" id="KW-1185">Reference proteome</keyword>
<protein>
    <recommendedName>
        <fullName evidence="1">Nucleolar 27S pre-rRNA processing Urb2/Npa2 C-terminal domain-containing protein</fullName>
    </recommendedName>
</protein>
<comment type="caution">
    <text evidence="2">The sequence shown here is derived from an EMBL/GenBank/DDBJ whole genome shotgun (WGS) entry which is preliminary data.</text>
</comment>
<sequence>LTGEIASHKKEFSKVGGFLIADYIEESINTVLHPPVKKTLQFLVYKLFELADEHRRAMVHATLPKEGTEVFKTLFADSRRLRFRGKV</sequence>
<dbReference type="InterPro" id="IPR018849">
    <property type="entry name" value="Urb2/Npa2_C"/>
</dbReference>
<dbReference type="AlphaFoldDB" id="A0AAQ4F6U4"/>
<name>A0AAQ4F6U4_AMBAM</name>
<reference evidence="2 3" key="1">
    <citation type="journal article" date="2023" name="Arcadia Sci">
        <title>De novo assembly of a long-read Amblyomma americanum tick genome.</title>
        <authorList>
            <person name="Chou S."/>
            <person name="Poskanzer K.E."/>
            <person name="Rollins M."/>
            <person name="Thuy-Boun P.S."/>
        </authorList>
    </citation>
    <scope>NUCLEOTIDE SEQUENCE [LARGE SCALE GENOMIC DNA]</scope>
    <source>
        <strain evidence="2">F_SG_1</strain>
        <tissue evidence="2">Salivary glands</tissue>
    </source>
</reference>
<evidence type="ECO:0000259" key="1">
    <source>
        <dbReference type="Pfam" id="PF10441"/>
    </source>
</evidence>
<organism evidence="2 3">
    <name type="scientific">Amblyomma americanum</name>
    <name type="common">Lone star tick</name>
    <dbReference type="NCBI Taxonomy" id="6943"/>
    <lineage>
        <taxon>Eukaryota</taxon>
        <taxon>Metazoa</taxon>
        <taxon>Ecdysozoa</taxon>
        <taxon>Arthropoda</taxon>
        <taxon>Chelicerata</taxon>
        <taxon>Arachnida</taxon>
        <taxon>Acari</taxon>
        <taxon>Parasitiformes</taxon>
        <taxon>Ixodida</taxon>
        <taxon>Ixodoidea</taxon>
        <taxon>Ixodidae</taxon>
        <taxon>Amblyomminae</taxon>
        <taxon>Amblyomma</taxon>
    </lineage>
</organism>
<feature type="domain" description="Nucleolar 27S pre-rRNA processing Urb2/Npa2 C-terminal" evidence="1">
    <location>
        <begin position="1"/>
        <end position="77"/>
    </location>
</feature>
<dbReference type="Proteomes" id="UP001321473">
    <property type="component" value="Unassembled WGS sequence"/>
</dbReference>
<gene>
    <name evidence="2" type="ORF">V5799_016303</name>
</gene>